<evidence type="ECO:0000256" key="3">
    <source>
        <dbReference type="ARBA" id="ARBA00022722"/>
    </source>
</evidence>
<dbReference type="STRING" id="565045.NOR51B_2633"/>
<dbReference type="HAMAP" id="MF_00651">
    <property type="entry name" value="Nuclease_YqgF"/>
    <property type="match status" value="1"/>
</dbReference>
<dbReference type="GO" id="GO:0004518">
    <property type="term" value="F:nuclease activity"/>
    <property type="evidence" value="ECO:0007669"/>
    <property type="project" value="UniProtKB-KW"/>
</dbReference>
<dbReference type="InterPro" id="IPR012337">
    <property type="entry name" value="RNaseH-like_sf"/>
</dbReference>
<feature type="domain" description="YqgF/RNase H-like" evidence="7">
    <location>
        <begin position="6"/>
        <end position="106"/>
    </location>
</feature>
<evidence type="ECO:0000313" key="8">
    <source>
        <dbReference type="EMBL" id="EED36681.1"/>
    </source>
</evidence>
<name>B8KU73_9GAMM</name>
<dbReference type="CDD" id="cd16964">
    <property type="entry name" value="YqgF"/>
    <property type="match status" value="1"/>
</dbReference>
<dbReference type="PANTHER" id="PTHR33317">
    <property type="entry name" value="POLYNUCLEOTIDYL TRANSFERASE, RIBONUCLEASE H-LIKE SUPERFAMILY PROTEIN"/>
    <property type="match status" value="1"/>
</dbReference>
<feature type="region of interest" description="Disordered" evidence="6">
    <location>
        <begin position="101"/>
        <end position="123"/>
    </location>
</feature>
<dbReference type="GO" id="GO:0000967">
    <property type="term" value="P:rRNA 5'-end processing"/>
    <property type="evidence" value="ECO:0007669"/>
    <property type="project" value="UniProtKB-UniRule"/>
</dbReference>
<dbReference type="Gene3D" id="3.30.420.140">
    <property type="entry name" value="YqgF/RNase H-like domain"/>
    <property type="match status" value="1"/>
</dbReference>
<organism evidence="8 9">
    <name type="scientific">Luminiphilus syltensis NOR5-1B</name>
    <dbReference type="NCBI Taxonomy" id="565045"/>
    <lineage>
        <taxon>Bacteria</taxon>
        <taxon>Pseudomonadati</taxon>
        <taxon>Pseudomonadota</taxon>
        <taxon>Gammaproteobacteria</taxon>
        <taxon>Cellvibrionales</taxon>
        <taxon>Halieaceae</taxon>
        <taxon>Luminiphilus</taxon>
    </lineage>
</organism>
<keyword evidence="1 5" id="KW-0963">Cytoplasm</keyword>
<sequence>MNDSPITVMGFDYGLRQIGVAIGNTLLGQGKPLAIVTARDGKPDWSQIERLIGEWQPDHLVVGKPLNMDGSDSEMGARAAKFSRQLNGRFAKPVDLVDERLTSREAKSQSRDRGHNGNYTTDPIDDEAAALILNTWFELHMPR</sequence>
<comment type="subcellular location">
    <subcellularLocation>
        <location evidence="5">Cytoplasm</location>
    </subcellularLocation>
</comment>
<evidence type="ECO:0000256" key="2">
    <source>
        <dbReference type="ARBA" id="ARBA00022517"/>
    </source>
</evidence>
<dbReference type="HOGENOM" id="CLU_098240_3_0_6"/>
<dbReference type="NCBIfam" id="TIGR00250">
    <property type="entry name" value="RNAse_H_YqgF"/>
    <property type="match status" value="1"/>
</dbReference>
<dbReference type="EMBL" id="DS999411">
    <property type="protein sequence ID" value="EED36681.1"/>
    <property type="molecule type" value="Genomic_DNA"/>
</dbReference>
<dbReference type="GO" id="GO:0016788">
    <property type="term" value="F:hydrolase activity, acting on ester bonds"/>
    <property type="evidence" value="ECO:0007669"/>
    <property type="project" value="UniProtKB-UniRule"/>
</dbReference>
<evidence type="ECO:0000256" key="4">
    <source>
        <dbReference type="ARBA" id="ARBA00022801"/>
    </source>
</evidence>
<keyword evidence="2 5" id="KW-0690">Ribosome biogenesis</keyword>
<dbReference type="eggNOG" id="COG0816">
    <property type="taxonomic scope" value="Bacteria"/>
</dbReference>
<evidence type="ECO:0000256" key="5">
    <source>
        <dbReference type="HAMAP-Rule" id="MF_00651"/>
    </source>
</evidence>
<reference evidence="9" key="1">
    <citation type="journal article" date="2013" name="BMC Microbiol.">
        <title>Taxonomy and evolution of bacteriochlorophyll a-containing members of the OM60/NOR5 clade of marine gammaproteobacteria: description of Luminiphilus syltensis gen. nov., sp. nov., reclassification of Haliea rubra as Pseudohaliea rubra gen. nov., comb. nov., and emendation of Chromatocurvus halotolerans.</title>
        <authorList>
            <person name="Spring S."/>
            <person name="Riedel T."/>
            <person name="Sproer C."/>
            <person name="Yan S."/>
            <person name="Harder J."/>
            <person name="Fuchs B.M."/>
        </authorList>
    </citation>
    <scope>NUCLEOTIDE SEQUENCE [LARGE SCALE GENOMIC DNA]</scope>
    <source>
        <strain evidence="9">NOR51-B</strain>
    </source>
</reference>
<dbReference type="AlphaFoldDB" id="B8KU73"/>
<dbReference type="InterPro" id="IPR006641">
    <property type="entry name" value="YqgF/RNaseH-like_dom"/>
</dbReference>
<evidence type="ECO:0000259" key="7">
    <source>
        <dbReference type="SMART" id="SM00732"/>
    </source>
</evidence>
<keyword evidence="4 5" id="KW-0378">Hydrolase</keyword>
<feature type="compositionally biased region" description="Basic and acidic residues" evidence="6">
    <location>
        <begin position="101"/>
        <end position="115"/>
    </location>
</feature>
<gene>
    <name evidence="8" type="ORF">NOR51B_2633</name>
</gene>
<comment type="similarity">
    <text evidence="5">Belongs to the YqgF HJR family.</text>
</comment>
<dbReference type="InterPro" id="IPR005227">
    <property type="entry name" value="YqgF"/>
</dbReference>
<evidence type="ECO:0000256" key="6">
    <source>
        <dbReference type="SAM" id="MobiDB-lite"/>
    </source>
</evidence>
<dbReference type="GO" id="GO:0005829">
    <property type="term" value="C:cytosol"/>
    <property type="evidence" value="ECO:0007669"/>
    <property type="project" value="TreeGrafter"/>
</dbReference>
<dbReference type="SUPFAM" id="SSF53098">
    <property type="entry name" value="Ribonuclease H-like"/>
    <property type="match status" value="1"/>
</dbReference>
<dbReference type="PANTHER" id="PTHR33317:SF4">
    <property type="entry name" value="POLYNUCLEOTIDYL TRANSFERASE, RIBONUCLEASE H-LIKE SUPERFAMILY PROTEIN"/>
    <property type="match status" value="1"/>
</dbReference>
<proteinExistence type="inferred from homology"/>
<dbReference type="Proteomes" id="UP000004699">
    <property type="component" value="Unassembled WGS sequence"/>
</dbReference>
<keyword evidence="9" id="KW-1185">Reference proteome</keyword>
<dbReference type="Pfam" id="PF03652">
    <property type="entry name" value="RuvX"/>
    <property type="match status" value="1"/>
</dbReference>
<dbReference type="SMART" id="SM00732">
    <property type="entry name" value="YqgFc"/>
    <property type="match status" value="1"/>
</dbReference>
<evidence type="ECO:0000313" key="9">
    <source>
        <dbReference type="Proteomes" id="UP000004699"/>
    </source>
</evidence>
<dbReference type="EC" id="3.1.-.-" evidence="5"/>
<evidence type="ECO:0000256" key="1">
    <source>
        <dbReference type="ARBA" id="ARBA00022490"/>
    </source>
</evidence>
<dbReference type="RefSeq" id="WP_009021424.1">
    <property type="nucleotide sequence ID" value="NZ_DS999411.1"/>
</dbReference>
<dbReference type="InterPro" id="IPR037027">
    <property type="entry name" value="YqgF/RNaseH-like_dom_sf"/>
</dbReference>
<dbReference type="OrthoDB" id="9796140at2"/>
<accession>B8KU73</accession>
<keyword evidence="3 5" id="KW-0540">Nuclease</keyword>
<comment type="function">
    <text evidence="5">Could be a nuclease involved in processing of the 5'-end of pre-16S rRNA.</text>
</comment>
<protein>
    <recommendedName>
        <fullName evidence="5">Putative pre-16S rRNA nuclease</fullName>
        <ecNumber evidence="5">3.1.-.-</ecNumber>
    </recommendedName>
</protein>